<accession>A0A845MMV1</accession>
<dbReference type="Gene3D" id="3.10.20.30">
    <property type="match status" value="1"/>
</dbReference>
<dbReference type="InterPro" id="IPR050697">
    <property type="entry name" value="Adenylyl/Guanylyl_Cyclase_3/4"/>
</dbReference>
<dbReference type="InterPro" id="IPR036010">
    <property type="entry name" value="2Fe-2S_ferredoxin-like_sf"/>
</dbReference>
<keyword evidence="8" id="KW-1185">Reference proteome</keyword>
<dbReference type="RefSeq" id="WP_161340651.1">
    <property type="nucleotide sequence ID" value="NZ_JBHSDG010000003.1"/>
</dbReference>
<feature type="transmembrane region" description="Helical" evidence="4">
    <location>
        <begin position="139"/>
        <end position="161"/>
    </location>
</feature>
<dbReference type="AlphaFoldDB" id="A0A845MMV1"/>
<feature type="domain" description="2Fe-2S ferredoxin-type" evidence="6">
    <location>
        <begin position="265"/>
        <end position="362"/>
    </location>
</feature>
<feature type="transmembrane region" description="Helical" evidence="4">
    <location>
        <begin position="182"/>
        <end position="200"/>
    </location>
</feature>
<evidence type="ECO:0000256" key="1">
    <source>
        <dbReference type="ARBA" id="ARBA00004651"/>
    </source>
</evidence>
<evidence type="ECO:0000256" key="4">
    <source>
        <dbReference type="SAM" id="Phobius"/>
    </source>
</evidence>
<feature type="domain" description="Guanylate cyclase" evidence="5">
    <location>
        <begin position="383"/>
        <end position="515"/>
    </location>
</feature>
<evidence type="ECO:0000256" key="2">
    <source>
        <dbReference type="ARBA" id="ARBA00022475"/>
    </source>
</evidence>
<dbReference type="SUPFAM" id="SSF55073">
    <property type="entry name" value="Nucleotide cyclase"/>
    <property type="match status" value="1"/>
</dbReference>
<keyword evidence="2" id="KW-1003">Cell membrane</keyword>
<feature type="transmembrane region" description="Helical" evidence="4">
    <location>
        <begin position="239"/>
        <end position="260"/>
    </location>
</feature>
<dbReference type="InterPro" id="IPR029787">
    <property type="entry name" value="Nucleotide_cyclase"/>
</dbReference>
<dbReference type="Proteomes" id="UP000445696">
    <property type="component" value="Unassembled WGS sequence"/>
</dbReference>
<dbReference type="GO" id="GO:0006171">
    <property type="term" value="P:cAMP biosynthetic process"/>
    <property type="evidence" value="ECO:0007669"/>
    <property type="project" value="TreeGrafter"/>
</dbReference>
<dbReference type="InterPro" id="IPR034804">
    <property type="entry name" value="SQR/QFR_C/D"/>
</dbReference>
<dbReference type="SUPFAM" id="SSF81343">
    <property type="entry name" value="Fumarate reductase respiratory complex transmembrane subunits"/>
    <property type="match status" value="1"/>
</dbReference>
<keyword evidence="4" id="KW-0812">Transmembrane</keyword>
<feature type="transmembrane region" description="Helical" evidence="4">
    <location>
        <begin position="25"/>
        <end position="49"/>
    </location>
</feature>
<dbReference type="EMBL" id="WTVA01000015">
    <property type="protein sequence ID" value="MZR24197.1"/>
    <property type="molecule type" value="Genomic_DNA"/>
</dbReference>
<keyword evidence="4" id="KW-1133">Transmembrane helix</keyword>
<reference evidence="7 8" key="1">
    <citation type="journal article" date="2014" name="Int. J. Syst. Evol. Microbiol.">
        <title>Sneathiella chungangensis sp. nov., isolated from a marine sand, and emended description of the genus Sneathiella.</title>
        <authorList>
            <person name="Siamphan C."/>
            <person name="Kim H."/>
            <person name="Lee J.S."/>
            <person name="Kim W."/>
        </authorList>
    </citation>
    <scope>NUCLEOTIDE SEQUENCE [LARGE SCALE GENOMIC DNA]</scope>
    <source>
        <strain evidence="7 8">KCTC 32476</strain>
    </source>
</reference>
<feature type="transmembrane region" description="Helical" evidence="4">
    <location>
        <begin position="100"/>
        <end position="119"/>
    </location>
</feature>
<dbReference type="GO" id="GO:0051536">
    <property type="term" value="F:iron-sulfur cluster binding"/>
    <property type="evidence" value="ECO:0007669"/>
    <property type="project" value="InterPro"/>
</dbReference>
<evidence type="ECO:0000256" key="3">
    <source>
        <dbReference type="ARBA" id="ARBA00023136"/>
    </source>
</evidence>
<dbReference type="SMART" id="SM00044">
    <property type="entry name" value="CYCc"/>
    <property type="match status" value="1"/>
</dbReference>
<dbReference type="PROSITE" id="PS51085">
    <property type="entry name" value="2FE2S_FER_2"/>
    <property type="match status" value="1"/>
</dbReference>
<dbReference type="Gene3D" id="3.30.70.1230">
    <property type="entry name" value="Nucleotide cyclase"/>
    <property type="match status" value="1"/>
</dbReference>
<gene>
    <name evidence="7" type="ORF">GQF03_17820</name>
</gene>
<organism evidence="7 8">
    <name type="scientific">Sneathiella chungangensis</name>
    <dbReference type="NCBI Taxonomy" id="1418234"/>
    <lineage>
        <taxon>Bacteria</taxon>
        <taxon>Pseudomonadati</taxon>
        <taxon>Pseudomonadota</taxon>
        <taxon>Alphaproteobacteria</taxon>
        <taxon>Sneathiellales</taxon>
        <taxon>Sneathiellaceae</taxon>
        <taxon>Sneathiella</taxon>
    </lineage>
</organism>
<evidence type="ECO:0000313" key="8">
    <source>
        <dbReference type="Proteomes" id="UP000445696"/>
    </source>
</evidence>
<dbReference type="Pfam" id="PF00111">
    <property type="entry name" value="Fer2"/>
    <property type="match status" value="1"/>
</dbReference>
<dbReference type="GO" id="GO:0004016">
    <property type="term" value="F:adenylate cyclase activity"/>
    <property type="evidence" value="ECO:0007669"/>
    <property type="project" value="UniProtKB-ARBA"/>
</dbReference>
<dbReference type="Pfam" id="PF00211">
    <property type="entry name" value="Guanylate_cyc"/>
    <property type="match status" value="1"/>
</dbReference>
<comment type="subcellular location">
    <subcellularLocation>
        <location evidence="1">Cell membrane</location>
        <topology evidence="1">Multi-pass membrane protein</topology>
    </subcellularLocation>
</comment>
<comment type="caution">
    <text evidence="7">The sequence shown here is derived from an EMBL/GenBank/DDBJ whole genome shotgun (WGS) entry which is preliminary data.</text>
</comment>
<dbReference type="InterPro" id="IPR001054">
    <property type="entry name" value="A/G_cyclase"/>
</dbReference>
<dbReference type="PROSITE" id="PS50125">
    <property type="entry name" value="GUANYLATE_CYCLASE_2"/>
    <property type="match status" value="1"/>
</dbReference>
<dbReference type="InterPro" id="IPR012675">
    <property type="entry name" value="Beta-grasp_dom_sf"/>
</dbReference>
<dbReference type="CDD" id="cd07302">
    <property type="entry name" value="CHD"/>
    <property type="match status" value="1"/>
</dbReference>
<protein>
    <submittedName>
        <fullName evidence="7">2Fe-2S iron-sulfur cluster binding domain-containing protein</fullName>
    </submittedName>
</protein>
<feature type="transmembrane region" description="Helical" evidence="4">
    <location>
        <begin position="69"/>
        <end position="88"/>
    </location>
</feature>
<evidence type="ECO:0000259" key="5">
    <source>
        <dbReference type="PROSITE" id="PS50125"/>
    </source>
</evidence>
<dbReference type="GO" id="GO:0005886">
    <property type="term" value="C:plasma membrane"/>
    <property type="evidence" value="ECO:0007669"/>
    <property type="project" value="UniProtKB-SubCell"/>
</dbReference>
<evidence type="ECO:0000313" key="7">
    <source>
        <dbReference type="EMBL" id="MZR24197.1"/>
    </source>
</evidence>
<dbReference type="CDD" id="cd00207">
    <property type="entry name" value="fer2"/>
    <property type="match status" value="1"/>
</dbReference>
<dbReference type="SUPFAM" id="SSF54292">
    <property type="entry name" value="2Fe-2S ferredoxin-like"/>
    <property type="match status" value="1"/>
</dbReference>
<dbReference type="GO" id="GO:0035556">
    <property type="term" value="P:intracellular signal transduction"/>
    <property type="evidence" value="ECO:0007669"/>
    <property type="project" value="InterPro"/>
</dbReference>
<keyword evidence="3 4" id="KW-0472">Membrane</keyword>
<dbReference type="PANTHER" id="PTHR43081">
    <property type="entry name" value="ADENYLATE CYCLASE, TERMINAL-DIFFERENTIATION SPECIFIC-RELATED"/>
    <property type="match status" value="1"/>
</dbReference>
<name>A0A845MMV1_9PROT</name>
<evidence type="ECO:0000259" key="6">
    <source>
        <dbReference type="PROSITE" id="PS51085"/>
    </source>
</evidence>
<dbReference type="InterPro" id="IPR001041">
    <property type="entry name" value="2Fe-2S_ferredoxin-type"/>
</dbReference>
<dbReference type="PANTHER" id="PTHR43081:SF17">
    <property type="entry name" value="BLL5647 PROTEIN"/>
    <property type="match status" value="1"/>
</dbReference>
<dbReference type="OrthoDB" id="341967at2"/>
<sequence>MELSTGLKRKAVSVRKIFRPDRIRLASGLVLMFFLAGHLINHALGLISLDAMEAGRDIFLGFWRSSPGTVLLIAAMSAHIILVFVKLLRHRSYSRLPARDIVQIILGLLIPPLVILHVIGTRVVHEVFGVTDSYAYLLFSIWVATPVYALQQSIVLLVAWLHGCMGIHFWLRLKPWYSRHVTLLYSLALILPILSLSGFINGANELEHLYADAAWREAFFTEMNLPPNLEGWAYEVRDIGYWVIFAALGLLLASRIYWLILYRRRKVNAISYPDDKVVLASPGLTILEASLLGNVPHAHVCGGRGRCSTCRVRVTEGADNLNPPSDKETAVLRRVGAPEGTRLACQSIPAGDVAVIPLLPATATVRQAFNQPGYLQGQEREVVILFADLRAFTKFSEQKLPYDVVFVINQYFRHMGEAIEANGGHLDKFIGDGVMALFGLNENSREASRRALNAARAMAMELEIMNRNLASDLPSPLKIGIGLHLGQVIVGQMGYGRATSVTAIGDPVNTASRLEALTKDYASQLIFSGQVAERAEEDFSDLRHESVEIRGRIEPLGIYIVDDARRLPELPV</sequence>
<proteinExistence type="predicted"/>